<feature type="region of interest" description="Disordered" evidence="1">
    <location>
        <begin position="38"/>
        <end position="59"/>
    </location>
</feature>
<dbReference type="Proteomes" id="UP000240760">
    <property type="component" value="Unassembled WGS sequence"/>
</dbReference>
<dbReference type="EMBL" id="KZ679135">
    <property type="protein sequence ID" value="PTB74680.1"/>
    <property type="molecule type" value="Genomic_DNA"/>
</dbReference>
<protein>
    <submittedName>
        <fullName evidence="2">Uncharacterized protein</fullName>
    </submittedName>
</protein>
<evidence type="ECO:0000313" key="3">
    <source>
        <dbReference type="Proteomes" id="UP000240760"/>
    </source>
</evidence>
<proteinExistence type="predicted"/>
<accession>A0A2T4BZC5</accession>
<sequence length="59" mass="6398">MRHHSSCASQSTRRSARRSSVSSRHYWDIGGSIGTGSMIAAAPNAPMGSWGEHGLQQHY</sequence>
<dbReference type="OrthoDB" id="5402147at2759"/>
<feature type="region of interest" description="Disordered" evidence="1">
    <location>
        <begin position="1"/>
        <end position="24"/>
    </location>
</feature>
<reference evidence="2 3" key="1">
    <citation type="submission" date="2016-07" db="EMBL/GenBank/DDBJ databases">
        <title>Multiple horizontal gene transfer events from other fungi enriched the ability of initially mycotrophic Trichoderma (Ascomycota) to feed on dead plant biomass.</title>
        <authorList>
            <consortium name="DOE Joint Genome Institute"/>
            <person name="Aerts A."/>
            <person name="Atanasova L."/>
            <person name="Chenthamara K."/>
            <person name="Zhang J."/>
            <person name="Grujic M."/>
            <person name="Henrissat B."/>
            <person name="Kuo A."/>
            <person name="Salamov A."/>
            <person name="Lipzen A."/>
            <person name="Labutti K."/>
            <person name="Barry K."/>
            <person name="Miao Y."/>
            <person name="Rahimi M.J."/>
            <person name="Shen Q."/>
            <person name="Grigoriev I.V."/>
            <person name="Kubicek C.P."/>
            <person name="Druzhinina I.S."/>
        </authorList>
    </citation>
    <scope>NUCLEOTIDE SEQUENCE [LARGE SCALE GENOMIC DNA]</scope>
    <source>
        <strain evidence="2 3">ATCC 18648</strain>
    </source>
</reference>
<keyword evidence="3" id="KW-1185">Reference proteome</keyword>
<gene>
    <name evidence="2" type="ORF">M440DRAFT_6072</name>
</gene>
<dbReference type="AlphaFoldDB" id="A0A2T4BZC5"/>
<name>A0A2T4BZC5_TRILO</name>
<organism evidence="2 3">
    <name type="scientific">Trichoderma longibrachiatum ATCC 18648</name>
    <dbReference type="NCBI Taxonomy" id="983965"/>
    <lineage>
        <taxon>Eukaryota</taxon>
        <taxon>Fungi</taxon>
        <taxon>Dikarya</taxon>
        <taxon>Ascomycota</taxon>
        <taxon>Pezizomycotina</taxon>
        <taxon>Sordariomycetes</taxon>
        <taxon>Hypocreomycetidae</taxon>
        <taxon>Hypocreales</taxon>
        <taxon>Hypocreaceae</taxon>
        <taxon>Trichoderma</taxon>
    </lineage>
</organism>
<evidence type="ECO:0000313" key="2">
    <source>
        <dbReference type="EMBL" id="PTB74680.1"/>
    </source>
</evidence>
<evidence type="ECO:0000256" key="1">
    <source>
        <dbReference type="SAM" id="MobiDB-lite"/>
    </source>
</evidence>